<dbReference type="SUPFAM" id="SSF52283">
    <property type="entry name" value="Formate/glycerate dehydrogenase catalytic domain-like"/>
    <property type="match status" value="1"/>
</dbReference>
<evidence type="ECO:0000256" key="6">
    <source>
        <dbReference type="PIRSR" id="PIRSR001109-2"/>
    </source>
</evidence>
<dbReference type="GO" id="GO:0006730">
    <property type="term" value="P:one-carbon metabolic process"/>
    <property type="evidence" value="ECO:0007669"/>
    <property type="project" value="UniProtKB-UniRule"/>
</dbReference>
<dbReference type="HOGENOM" id="CLU_025194_0_2_0"/>
<evidence type="ECO:0000256" key="2">
    <source>
        <dbReference type="ARBA" id="ARBA00022563"/>
    </source>
</evidence>
<reference evidence="10 11" key="1">
    <citation type="submission" date="2007-08" db="EMBL/GenBank/DDBJ databases">
        <title>Complete sequence of Thermotoga lettingae TMO.</title>
        <authorList>
            <consortium name="US DOE Joint Genome Institute"/>
            <person name="Copeland A."/>
            <person name="Lucas S."/>
            <person name="Lapidus A."/>
            <person name="Barry K."/>
            <person name="Glavina del Rio T."/>
            <person name="Dalin E."/>
            <person name="Tice H."/>
            <person name="Pitluck S."/>
            <person name="Foster B."/>
            <person name="Bruce D."/>
            <person name="Schmutz J."/>
            <person name="Larimer F."/>
            <person name="Land M."/>
            <person name="Hauser L."/>
            <person name="Kyrpides N."/>
            <person name="Mikhailova N."/>
            <person name="Nelson K."/>
            <person name="Gogarten J.P."/>
            <person name="Noll K."/>
            <person name="Richardson P."/>
        </authorList>
    </citation>
    <scope>NUCLEOTIDE SEQUENCE [LARGE SCALE GENOMIC DNA]</scope>
    <source>
        <strain evidence="11">ATCC BAA-301 / DSM 14385 / NBRC 107922 / TMO</strain>
    </source>
</reference>
<dbReference type="PROSITE" id="PS00739">
    <property type="entry name" value="ADOHCYASE_2"/>
    <property type="match status" value="1"/>
</dbReference>
<dbReference type="InterPro" id="IPR036291">
    <property type="entry name" value="NAD(P)-bd_dom_sf"/>
</dbReference>
<feature type="binding site" evidence="6">
    <location>
        <position position="336"/>
    </location>
    <ligand>
        <name>NAD(+)</name>
        <dbReference type="ChEBI" id="CHEBI:57540"/>
    </ligand>
</feature>
<dbReference type="Proteomes" id="UP000002016">
    <property type="component" value="Chromosome"/>
</dbReference>
<feature type="binding site" evidence="6">
    <location>
        <position position="226"/>
    </location>
    <ligand>
        <name>NAD(+)</name>
        <dbReference type="ChEBI" id="CHEBI:57540"/>
    </ligand>
</feature>
<dbReference type="STRING" id="416591.Tlet_0879"/>
<proteinExistence type="inferred from homology"/>
<evidence type="ECO:0000259" key="9">
    <source>
        <dbReference type="SMART" id="SM00997"/>
    </source>
</evidence>
<evidence type="ECO:0000256" key="3">
    <source>
        <dbReference type="ARBA" id="ARBA00022801"/>
    </source>
</evidence>
<dbReference type="NCBIfam" id="NF004005">
    <property type="entry name" value="PRK05476.2-3"/>
    <property type="match status" value="1"/>
</dbReference>
<dbReference type="Pfam" id="PF05221">
    <property type="entry name" value="AdoHcyase"/>
    <property type="match status" value="1"/>
</dbReference>
<evidence type="ECO:0000256" key="7">
    <source>
        <dbReference type="RuleBase" id="RU000548"/>
    </source>
</evidence>
<comment type="similarity">
    <text evidence="1 8">Belongs to the adenosylhomocysteinase family.</text>
</comment>
<dbReference type="AlphaFoldDB" id="A8F5L1"/>
<evidence type="ECO:0000313" key="11">
    <source>
        <dbReference type="Proteomes" id="UP000002016"/>
    </source>
</evidence>
<keyword evidence="4 6" id="KW-0520">NAD</keyword>
<evidence type="ECO:0000256" key="5">
    <source>
        <dbReference type="NCBIfam" id="TIGR00936"/>
    </source>
</evidence>
<feature type="domain" description="S-adenosyl-L-homocysteine hydrolase NAD binding" evidence="9">
    <location>
        <begin position="174"/>
        <end position="335"/>
    </location>
</feature>
<dbReference type="GO" id="GO:0004013">
    <property type="term" value="F:adenosylhomocysteinase activity"/>
    <property type="evidence" value="ECO:0007669"/>
    <property type="project" value="UniProtKB-UniRule"/>
</dbReference>
<dbReference type="InterPro" id="IPR042172">
    <property type="entry name" value="Adenosylhomocyst_ase-like_sf"/>
</dbReference>
<comment type="cofactor">
    <cofactor evidence="6 7">
        <name>NAD(+)</name>
        <dbReference type="ChEBI" id="CHEBI:57540"/>
    </cofactor>
    <text evidence="6 7">Binds 1 NAD(+) per subunit.</text>
</comment>
<dbReference type="eggNOG" id="COG0499">
    <property type="taxonomic scope" value="Bacteria"/>
</dbReference>
<dbReference type="PROSITE" id="PS00738">
    <property type="entry name" value="ADOHCYASE_1"/>
    <property type="match status" value="1"/>
</dbReference>
<dbReference type="InterPro" id="IPR015878">
    <property type="entry name" value="Ado_hCys_hydrolase_NAD-bd"/>
</dbReference>
<dbReference type="UniPathway" id="UPA00314">
    <property type="reaction ID" value="UER00076"/>
</dbReference>
<gene>
    <name evidence="10" type="ordered locus">Tlet_0879</name>
</gene>
<dbReference type="FunFam" id="3.40.50.720:FF:000004">
    <property type="entry name" value="Adenosylhomocysteinase"/>
    <property type="match status" value="1"/>
</dbReference>
<dbReference type="NCBIfam" id="TIGR00936">
    <property type="entry name" value="ahcY"/>
    <property type="match status" value="1"/>
</dbReference>
<dbReference type="GO" id="GO:0005829">
    <property type="term" value="C:cytosol"/>
    <property type="evidence" value="ECO:0007669"/>
    <property type="project" value="TreeGrafter"/>
</dbReference>
<name>A8F5L1_PSELT</name>
<feature type="binding site" evidence="6">
    <location>
        <begin position="140"/>
        <end position="142"/>
    </location>
    <ligand>
        <name>NAD(+)</name>
        <dbReference type="ChEBI" id="CHEBI:57540"/>
    </ligand>
</feature>
<dbReference type="EC" id="3.13.2.1" evidence="5 7"/>
<protein>
    <recommendedName>
        <fullName evidence="5 7">Adenosylhomocysteinase</fullName>
        <ecNumber evidence="5 7">3.13.2.1</ecNumber>
    </recommendedName>
</protein>
<evidence type="ECO:0000256" key="8">
    <source>
        <dbReference type="RuleBase" id="RU004166"/>
    </source>
</evidence>
<dbReference type="PANTHER" id="PTHR23420">
    <property type="entry name" value="ADENOSYLHOMOCYSTEINASE"/>
    <property type="match status" value="1"/>
</dbReference>
<dbReference type="RefSeq" id="WP_012002926.1">
    <property type="nucleotide sequence ID" value="NC_009828.1"/>
</dbReference>
<evidence type="ECO:0000313" key="10">
    <source>
        <dbReference type="EMBL" id="ABV33445.1"/>
    </source>
</evidence>
<sequence length="401" mass="44351">MISGHKKIDWAKRFMPLLNLIESEYSQQKPLKDFTVGMSIHLEAKTACLAITLRNLGAKVVITGSNPLSTQDDVAEALKEHEIMVFAKHTKDEDVYFRGIVSVLEQNPDLILDDGADLTITAHTKIPSALKNLKGITEETTTGVRRIKALKSQGKLKIPVIAVNEALMKHLFDNRYGTGQSTWDSVMRNTNLLVSGKTVVVAGYGWCGRGIAFRARGLGARVIVTEIDPIKAIEAIMDGFEVMRMKEAAEHGDFFICATGNTSVISVEEFLRMKNGAVLSNAGHFNVEVDVKALERLATQKFEARENVTGYILPNGKTIFLLAEGRLVNLAAADGHPVEIMDLSFAVQTLSLIYLSQTSLQPEVYPVPAEIDYRVAEMKLKTLGVKIDELSIEQRRYLESF</sequence>
<feature type="binding site" evidence="6">
    <location>
        <position position="329"/>
    </location>
    <ligand>
        <name>NAD(+)</name>
        <dbReference type="ChEBI" id="CHEBI:57540"/>
    </ligand>
</feature>
<keyword evidence="2 7" id="KW-0554">One-carbon metabolism</keyword>
<evidence type="ECO:0000256" key="1">
    <source>
        <dbReference type="ARBA" id="ARBA00007122"/>
    </source>
</evidence>
<dbReference type="Pfam" id="PF00670">
    <property type="entry name" value="AdoHcyase_NAD"/>
    <property type="match status" value="1"/>
</dbReference>
<dbReference type="OrthoDB" id="9802717at2"/>
<dbReference type="SMART" id="SM00996">
    <property type="entry name" value="AdoHcyase"/>
    <property type="match status" value="1"/>
</dbReference>
<organism evidence="10 11">
    <name type="scientific">Pseudothermotoga lettingae (strain ATCC BAA-301 / DSM 14385 / NBRC 107922 / TMO)</name>
    <name type="common">Thermotoga lettingae</name>
    <dbReference type="NCBI Taxonomy" id="416591"/>
    <lineage>
        <taxon>Bacteria</taxon>
        <taxon>Thermotogati</taxon>
        <taxon>Thermotogota</taxon>
        <taxon>Thermotogae</taxon>
        <taxon>Thermotogales</taxon>
        <taxon>Thermotogaceae</taxon>
        <taxon>Pseudothermotoga</taxon>
    </lineage>
</organism>
<feature type="binding site" evidence="6">
    <location>
        <begin position="205"/>
        <end position="210"/>
    </location>
    <ligand>
        <name>NAD(+)</name>
        <dbReference type="ChEBI" id="CHEBI:57540"/>
    </ligand>
</feature>
<dbReference type="KEGG" id="tle:Tlet_0879"/>
<feature type="binding site" evidence="6">
    <location>
        <begin position="282"/>
        <end position="284"/>
    </location>
    <ligand>
        <name>NAD(+)</name>
        <dbReference type="ChEBI" id="CHEBI:57540"/>
    </ligand>
</feature>
<dbReference type="GO" id="GO:0033353">
    <property type="term" value="P:S-adenosylmethionine cycle"/>
    <property type="evidence" value="ECO:0007669"/>
    <property type="project" value="TreeGrafter"/>
</dbReference>
<keyword evidence="11" id="KW-1185">Reference proteome</keyword>
<dbReference type="SMART" id="SM00997">
    <property type="entry name" value="AdoHcyase_NAD"/>
    <property type="match status" value="1"/>
</dbReference>
<keyword evidence="3 7" id="KW-0378">Hydrolase</keyword>
<dbReference type="Gene3D" id="3.40.50.1480">
    <property type="entry name" value="Adenosylhomocysteinase-like"/>
    <property type="match status" value="1"/>
</dbReference>
<comment type="catalytic activity">
    <reaction evidence="7">
        <text>S-adenosyl-L-homocysteine + H2O = L-homocysteine + adenosine</text>
        <dbReference type="Rhea" id="RHEA:21708"/>
        <dbReference type="ChEBI" id="CHEBI:15377"/>
        <dbReference type="ChEBI" id="CHEBI:16335"/>
        <dbReference type="ChEBI" id="CHEBI:57856"/>
        <dbReference type="ChEBI" id="CHEBI:58199"/>
        <dbReference type="EC" id="3.13.2.1"/>
    </reaction>
</comment>
<dbReference type="SUPFAM" id="SSF51735">
    <property type="entry name" value="NAD(P)-binding Rossmann-fold domains"/>
    <property type="match status" value="1"/>
</dbReference>
<evidence type="ECO:0000256" key="4">
    <source>
        <dbReference type="ARBA" id="ARBA00023027"/>
    </source>
</evidence>
<comment type="pathway">
    <text evidence="7">Amino-acid biosynthesis; L-homocysteine biosynthesis; L-homocysteine from S-adenosyl-L-homocysteine: step 1/1.</text>
</comment>
<dbReference type="InterPro" id="IPR000043">
    <property type="entry name" value="Adenosylhomocysteinase-like"/>
</dbReference>
<dbReference type="InterPro" id="IPR020082">
    <property type="entry name" value="S-Ado-L-homoCys_hydrolase_CS"/>
</dbReference>
<dbReference type="EMBL" id="CP000812">
    <property type="protein sequence ID" value="ABV33445.1"/>
    <property type="molecule type" value="Genomic_DNA"/>
</dbReference>
<accession>A8F5L1</accession>
<reference evidence="10 11" key="2">
    <citation type="journal article" date="2009" name="Proc. Natl. Acad. Sci. U.S.A.">
        <title>On the chimeric nature, thermophilic origin, and phylogenetic placement of the Thermotogales.</title>
        <authorList>
            <person name="Zhaxybayeva O."/>
            <person name="Swithers K.S."/>
            <person name="Lapierre P."/>
            <person name="Fournier G.P."/>
            <person name="Bickhart D.M."/>
            <person name="DeBoy R.T."/>
            <person name="Nelson K.E."/>
            <person name="Nesbo C.L."/>
            <person name="Doolittle W.F."/>
            <person name="Gogarten J.P."/>
            <person name="Noll K.M."/>
        </authorList>
    </citation>
    <scope>NUCLEOTIDE SEQUENCE [LARGE SCALE GENOMIC DNA]</scope>
    <source>
        <strain evidence="11">ATCC BAA-301 / DSM 14385 / NBRC 107922 / TMO</strain>
    </source>
</reference>
<dbReference type="PANTHER" id="PTHR23420:SF0">
    <property type="entry name" value="ADENOSYLHOMOCYSTEINASE"/>
    <property type="match status" value="1"/>
</dbReference>
<dbReference type="PIRSF" id="PIRSF001109">
    <property type="entry name" value="Ad_hcy_hydrolase"/>
    <property type="match status" value="1"/>
</dbReference>
<dbReference type="Gene3D" id="3.40.50.720">
    <property type="entry name" value="NAD(P)-binding Rossmann-like Domain"/>
    <property type="match status" value="1"/>
</dbReference>
<dbReference type="CDD" id="cd00401">
    <property type="entry name" value="SAHH"/>
    <property type="match status" value="1"/>
</dbReference>